<feature type="repeat" description="PPR" evidence="3">
    <location>
        <begin position="256"/>
        <end position="290"/>
    </location>
</feature>
<sequence length="367" mass="41766">MEANKESGKNIFKETGNRSIFSAEHKRHKCNISTIMLEMDRLVELFMRASRDNSLHEMGGQCAPFRTQVMSSSKLLTHFISYSRSFSTASFASMSSTSTSTSTTTPAITHTDPAKNDDQQQPLQSHKIVDTLYSLKNQPHLAFSIFSHLKHPDIPAYAAIIRILCHWGLHKMLHSIFLHLHHNNNDFSFDISHLLDMLSLPHHIDIDLEKEDTVKHRSSFLIQVYDALVKSYVTAGMLDEAINALFQFKRRGFLPRIFTFNYLMNKFIENGKVDAALAIYKQLKSLGLSPNDYTYSIIIKAFCRKGSLVEASNVFQEMELCGVIPNVYAYTTYIEGLCANQRSELGYQVLQAGKKATFLLTCMLMWL</sequence>
<protein>
    <recommendedName>
        <fullName evidence="6">Pentacotripeptide-repeat region of PRORP domain-containing protein</fullName>
    </recommendedName>
</protein>
<accession>A0A6N2NJA5</accession>
<evidence type="ECO:0000256" key="4">
    <source>
        <dbReference type="SAM" id="MobiDB-lite"/>
    </source>
</evidence>
<dbReference type="NCBIfam" id="TIGR00756">
    <property type="entry name" value="PPR"/>
    <property type="match status" value="3"/>
</dbReference>
<dbReference type="EMBL" id="CAADRP010002152">
    <property type="protein sequence ID" value="VFU62496.1"/>
    <property type="molecule type" value="Genomic_DNA"/>
</dbReference>
<comment type="similarity">
    <text evidence="1">Belongs to the PPR family. P subfamily.</text>
</comment>
<gene>
    <name evidence="5" type="ORF">SVIM_LOCUS472652</name>
</gene>
<dbReference type="AlphaFoldDB" id="A0A6N2NJA5"/>
<name>A0A6N2NJA5_SALVM</name>
<feature type="repeat" description="PPR" evidence="3">
    <location>
        <begin position="221"/>
        <end position="255"/>
    </location>
</feature>
<dbReference type="Pfam" id="PF13041">
    <property type="entry name" value="PPR_2"/>
    <property type="match status" value="1"/>
</dbReference>
<reference evidence="5" key="1">
    <citation type="submission" date="2019-03" db="EMBL/GenBank/DDBJ databases">
        <authorList>
            <person name="Mank J."/>
            <person name="Almeida P."/>
        </authorList>
    </citation>
    <scope>NUCLEOTIDE SEQUENCE</scope>
    <source>
        <strain evidence="5">78183</strain>
    </source>
</reference>
<keyword evidence="2" id="KW-0677">Repeat</keyword>
<dbReference type="InterPro" id="IPR002885">
    <property type="entry name" value="PPR_rpt"/>
</dbReference>
<feature type="region of interest" description="Disordered" evidence="4">
    <location>
        <begin position="94"/>
        <end position="122"/>
    </location>
</feature>
<feature type="repeat" description="PPR" evidence="3">
    <location>
        <begin position="291"/>
        <end position="325"/>
    </location>
</feature>
<dbReference type="PANTHER" id="PTHR47933">
    <property type="entry name" value="PENTATRICOPEPTIDE REPEAT-CONTAINING PROTEIN 1, MITOCHONDRIAL"/>
    <property type="match status" value="1"/>
</dbReference>
<dbReference type="Pfam" id="PF01535">
    <property type="entry name" value="PPR"/>
    <property type="match status" value="1"/>
</dbReference>
<dbReference type="PANTHER" id="PTHR47933:SF11">
    <property type="entry name" value="PENTATRICOPEPTIDE REPEAT-CONTAINING PROTEIN 2"/>
    <property type="match status" value="1"/>
</dbReference>
<evidence type="ECO:0000256" key="3">
    <source>
        <dbReference type="PROSITE-ProRule" id="PRU00708"/>
    </source>
</evidence>
<evidence type="ECO:0000256" key="1">
    <source>
        <dbReference type="ARBA" id="ARBA00007626"/>
    </source>
</evidence>
<feature type="compositionally biased region" description="Low complexity" evidence="4">
    <location>
        <begin position="94"/>
        <end position="105"/>
    </location>
</feature>
<dbReference type="Gene3D" id="1.25.40.10">
    <property type="entry name" value="Tetratricopeptide repeat domain"/>
    <property type="match status" value="2"/>
</dbReference>
<evidence type="ECO:0008006" key="6">
    <source>
        <dbReference type="Google" id="ProtNLM"/>
    </source>
</evidence>
<proteinExistence type="inferred from homology"/>
<evidence type="ECO:0000313" key="5">
    <source>
        <dbReference type="EMBL" id="VFU62496.1"/>
    </source>
</evidence>
<dbReference type="GO" id="GO:0003729">
    <property type="term" value="F:mRNA binding"/>
    <property type="evidence" value="ECO:0007669"/>
    <property type="project" value="TreeGrafter"/>
</dbReference>
<evidence type="ECO:0000256" key="2">
    <source>
        <dbReference type="ARBA" id="ARBA00022737"/>
    </source>
</evidence>
<dbReference type="InterPro" id="IPR011990">
    <property type="entry name" value="TPR-like_helical_dom_sf"/>
</dbReference>
<dbReference type="InterPro" id="IPR051240">
    <property type="entry name" value="Mito_RNA-Proc/Resp"/>
</dbReference>
<dbReference type="PROSITE" id="PS51375">
    <property type="entry name" value="PPR"/>
    <property type="match status" value="3"/>
</dbReference>
<organism evidence="5">
    <name type="scientific">Salix viminalis</name>
    <name type="common">Common osier</name>
    <name type="synonym">Basket willow</name>
    <dbReference type="NCBI Taxonomy" id="40686"/>
    <lineage>
        <taxon>Eukaryota</taxon>
        <taxon>Viridiplantae</taxon>
        <taxon>Streptophyta</taxon>
        <taxon>Embryophyta</taxon>
        <taxon>Tracheophyta</taxon>
        <taxon>Spermatophyta</taxon>
        <taxon>Magnoliopsida</taxon>
        <taxon>eudicotyledons</taxon>
        <taxon>Gunneridae</taxon>
        <taxon>Pentapetalae</taxon>
        <taxon>rosids</taxon>
        <taxon>fabids</taxon>
        <taxon>Malpighiales</taxon>
        <taxon>Salicaceae</taxon>
        <taxon>Saliceae</taxon>
        <taxon>Salix</taxon>
    </lineage>
</organism>